<feature type="transmembrane region" description="Helical" evidence="2">
    <location>
        <begin position="69"/>
        <end position="86"/>
    </location>
</feature>
<evidence type="ECO:0000256" key="2">
    <source>
        <dbReference type="SAM" id="Phobius"/>
    </source>
</evidence>
<dbReference type="InterPro" id="IPR002528">
    <property type="entry name" value="MATE_fam"/>
</dbReference>
<keyword evidence="2" id="KW-1133">Transmembrane helix</keyword>
<proteinExistence type="predicted"/>
<evidence type="ECO:0000313" key="4">
    <source>
        <dbReference type="Proteomes" id="UP001061999"/>
    </source>
</evidence>
<keyword evidence="2" id="KW-0472">Membrane</keyword>
<feature type="transmembrane region" description="Helical" evidence="2">
    <location>
        <begin position="135"/>
        <end position="155"/>
    </location>
</feature>
<accession>A0ABT3FHC2</accession>
<dbReference type="PANTHER" id="PTHR43298">
    <property type="entry name" value="MULTIDRUG RESISTANCE PROTEIN NORM-RELATED"/>
    <property type="match status" value="1"/>
</dbReference>
<keyword evidence="1" id="KW-0813">Transport</keyword>
<feature type="transmembrane region" description="Helical" evidence="2">
    <location>
        <begin position="107"/>
        <end position="129"/>
    </location>
</feature>
<sequence length="178" mass="19551">VPAGMSYAITMRIGQHYGAGQLPMARLAGRVGIGFGAAAMLAFAMVFWLLPHQLIGLFLDHDDPAFREVINLAVSLLAVAAWFELFDGTQTIAMGCIRGLKDAKTTFLVGLGCYWLIGAPAAWWMAFHLHWGPTGVWWGLALGLACAAVSLTLAFEWKMKRMIRREPGQQRFEAIQAE</sequence>
<feature type="non-terminal residue" evidence="3">
    <location>
        <position position="1"/>
    </location>
</feature>
<comment type="caution">
    <text evidence="3">The sequence shown here is derived from an EMBL/GenBank/DDBJ whole genome shotgun (WGS) entry which is preliminary data.</text>
</comment>
<name>A0ABT3FHC2_9PSED</name>
<reference evidence="3" key="1">
    <citation type="submission" date="2022-07" db="EMBL/GenBank/DDBJ databases">
        <title>Pseudomonas agronomica sp. nov.: a novel bacterium with biotechnological application in the synthesis of biofertilizers from valorized agricultural residues.</title>
        <authorList>
            <person name="Robas M."/>
            <person name="Fernandez V.M."/>
            <person name="Luna L."/>
            <person name="Provanza A."/>
            <person name="Jimenez P.A."/>
        </authorList>
    </citation>
    <scope>NUCLEOTIDE SEQUENCE</scope>
    <source>
        <strain evidence="3">SAICEU22T</strain>
    </source>
</reference>
<feature type="transmembrane region" description="Helical" evidence="2">
    <location>
        <begin position="31"/>
        <end position="49"/>
    </location>
</feature>
<gene>
    <name evidence="3" type="ORF">OC610_28615</name>
</gene>
<organism evidence="3 4">
    <name type="scientific">Pseudomonas agronomica</name>
    <dbReference type="NCBI Taxonomy" id="2979328"/>
    <lineage>
        <taxon>Bacteria</taxon>
        <taxon>Pseudomonadati</taxon>
        <taxon>Pseudomonadota</taxon>
        <taxon>Gammaproteobacteria</taxon>
        <taxon>Pseudomonadales</taxon>
        <taxon>Pseudomonadaceae</taxon>
        <taxon>Pseudomonas</taxon>
    </lineage>
</organism>
<dbReference type="Proteomes" id="UP001061999">
    <property type="component" value="Unassembled WGS sequence"/>
</dbReference>
<evidence type="ECO:0000256" key="1">
    <source>
        <dbReference type="ARBA" id="ARBA00022448"/>
    </source>
</evidence>
<evidence type="ECO:0000313" key="3">
    <source>
        <dbReference type="EMBL" id="MCW1248415.1"/>
    </source>
</evidence>
<dbReference type="Pfam" id="PF01554">
    <property type="entry name" value="MatE"/>
    <property type="match status" value="1"/>
</dbReference>
<dbReference type="InterPro" id="IPR050222">
    <property type="entry name" value="MATE_MdtK"/>
</dbReference>
<dbReference type="PANTHER" id="PTHR43298:SF2">
    <property type="entry name" value="FMN_FAD EXPORTER YEEO-RELATED"/>
    <property type="match status" value="1"/>
</dbReference>
<keyword evidence="2" id="KW-0812">Transmembrane</keyword>
<protein>
    <submittedName>
        <fullName evidence="3">MATE family efflux transporter</fullName>
    </submittedName>
</protein>
<keyword evidence="4" id="KW-1185">Reference proteome</keyword>
<dbReference type="EMBL" id="JAOSHO010001004">
    <property type="protein sequence ID" value="MCW1248415.1"/>
    <property type="molecule type" value="Genomic_DNA"/>
</dbReference>
<dbReference type="RefSeq" id="WP_264433130.1">
    <property type="nucleotide sequence ID" value="NZ_JAOSHO010001004.1"/>
</dbReference>